<evidence type="ECO:0000256" key="1">
    <source>
        <dbReference type="SAM" id="MobiDB-lite"/>
    </source>
</evidence>
<keyword evidence="2" id="KW-0418">Kinase</keyword>
<dbReference type="InterPro" id="IPR045021">
    <property type="entry name" value="PSI1/2/3"/>
</dbReference>
<dbReference type="eggNOG" id="ENOG502QUNR">
    <property type="taxonomic scope" value="Eukaryota"/>
</dbReference>
<feature type="region of interest" description="Disordered" evidence="1">
    <location>
        <begin position="413"/>
        <end position="463"/>
    </location>
</feature>
<protein>
    <submittedName>
        <fullName evidence="2">Receptor-like protein kinase-like</fullName>
    </submittedName>
</protein>
<name>A0A1D6LMX8_MAIZE</name>
<keyword evidence="2" id="KW-0675">Receptor</keyword>
<reference evidence="2" key="1">
    <citation type="submission" date="2015-12" db="EMBL/GenBank/DDBJ databases">
        <title>Update maize B73 reference genome by single molecule sequencing technologies.</title>
        <authorList>
            <consortium name="Maize Genome Sequencing Project"/>
            <person name="Ware D."/>
        </authorList>
    </citation>
    <scope>NUCLEOTIDE SEQUENCE</scope>
    <source>
        <tissue evidence="2">Seedling</tissue>
    </source>
</reference>
<dbReference type="OMA" id="CEMNKKS"/>
<dbReference type="PANTHER" id="PTHR31730:SF37">
    <property type="entry name" value="OS06G0716000 PROTEIN"/>
    <property type="match status" value="1"/>
</dbReference>
<dbReference type="Pfam" id="PF05003">
    <property type="entry name" value="DUF668"/>
    <property type="match status" value="1"/>
</dbReference>
<dbReference type="STRING" id="4577.A0A1D6LMX8"/>
<dbReference type="PANTHER" id="PTHR31730">
    <property type="entry name" value="OS01G0873900 PROTEIN"/>
    <property type="match status" value="1"/>
</dbReference>
<proteinExistence type="predicted"/>
<evidence type="ECO:0000313" key="2">
    <source>
        <dbReference type="EMBL" id="AQK80925.1"/>
    </source>
</evidence>
<dbReference type="GO" id="GO:0016301">
    <property type="term" value="F:kinase activity"/>
    <property type="evidence" value="ECO:0007669"/>
    <property type="project" value="UniProtKB-KW"/>
</dbReference>
<dbReference type="ExpressionAtlas" id="A0A1D6LMX8">
    <property type="expression patterns" value="baseline and differential"/>
</dbReference>
<dbReference type="GO" id="GO:0045927">
    <property type="term" value="P:positive regulation of growth"/>
    <property type="evidence" value="ECO:0007669"/>
    <property type="project" value="InterPro"/>
</dbReference>
<gene>
    <name evidence="2" type="ORF">ZEAMMB73_Zm00001d036402</name>
</gene>
<keyword evidence="2" id="KW-0808">Transferase</keyword>
<accession>A0A1D6LMX8</accession>
<dbReference type="EMBL" id="CM000782">
    <property type="protein sequence ID" value="AQK80925.1"/>
    <property type="molecule type" value="Genomic_DNA"/>
</dbReference>
<dbReference type="AlphaFoldDB" id="A0A1D6LMX8"/>
<accession>A0A3L6EBB3</accession>
<organism evidence="2">
    <name type="scientific">Zea mays</name>
    <name type="common">Maize</name>
    <dbReference type="NCBI Taxonomy" id="4577"/>
    <lineage>
        <taxon>Eukaryota</taxon>
        <taxon>Viridiplantae</taxon>
        <taxon>Streptophyta</taxon>
        <taxon>Embryophyta</taxon>
        <taxon>Tracheophyta</taxon>
        <taxon>Spermatophyta</taxon>
        <taxon>Magnoliopsida</taxon>
        <taxon>Liliopsida</taxon>
        <taxon>Poales</taxon>
        <taxon>Poaceae</taxon>
        <taxon>PACMAD clade</taxon>
        <taxon>Panicoideae</taxon>
        <taxon>Andropogonodae</taxon>
        <taxon>Andropogoneae</taxon>
        <taxon>Tripsacinae</taxon>
        <taxon>Zea</taxon>
    </lineage>
</organism>
<sequence length="556" mass="62659">MGCVCSRHFPEDAPGTLAAAYDARRGRYGPGNFDSGELAIPPPHSNKVSDTGTFLGRASIAAVEVEELAVFSREVIRFGNLCKDPIWHNLGRYFDKYASEKLTTDNTPQDHSKETMEATVQQLINLAQNTSELYHELHALDRFEQDFKKKFHEEEPVPAARRESIMILHSELKRQRKLVKNLKKKSLWSRTLEEIVEKLVDIVVFLHRQIRESFNEAGTDFCASEQTQNKRLGSCGLALHYANIINQIENIISRPLSLPPSARDNLYHGLPVTVKLALRSRLQTYNTEEEAKFEAVFYFMSISARIQGPVFKIFKWISGVPLLQRTVAQIKAEMQKTLRWLLPVAENTIRAHQGFGWVGEWANLDMGKKSGYQHRHSVIRIQTLHHADKAKTEHYMLELVVLLHHLVMQVKSRGYGTGKPSRHEHDASSRSRKAAPGLHPETETETRRNTSPVNSRVASSPLSDCERAALDHLGFRRATYGRSQSCEPPPPGRRSLARRSWGLCRSHGGSPARALGSKTPAVGRDAAMDLDVIDGLDLDRLTSSYSHPPSPHVLLE</sequence>
<dbReference type="InterPro" id="IPR007700">
    <property type="entry name" value="DUF668"/>
</dbReference>
<feature type="compositionally biased region" description="Polar residues" evidence="1">
    <location>
        <begin position="449"/>
        <end position="462"/>
    </location>
</feature>
<dbReference type="SMR" id="A0A1D6LMX8"/>
<dbReference type="InParanoid" id="A0A1D6LMX8"/>